<accession>A0AAV4ZI72</accession>
<reference evidence="2" key="1">
    <citation type="journal article" date="2016" name="Front. Microbiol.">
        <title>Genome Sequence of the Piezophilic, Mesophilic Sulfate-Reducing Bacterium Desulfovibrio indicus J2T.</title>
        <authorList>
            <person name="Cao J."/>
            <person name="Maignien L."/>
            <person name="Shao Z."/>
            <person name="Alain K."/>
            <person name="Jebbar M."/>
        </authorList>
    </citation>
    <scope>NUCLEOTIDE SEQUENCE</scope>
    <source>
        <strain evidence="2">DSM 16372</strain>
    </source>
</reference>
<comment type="caution">
    <text evidence="2">The sequence shown here is derived from an EMBL/GenBank/DDBJ whole genome shotgun (WGS) entry which is preliminary data.</text>
</comment>
<dbReference type="EMBL" id="BPQO01000004">
    <property type="protein sequence ID" value="GJD87883.1"/>
    <property type="molecule type" value="Genomic_DNA"/>
</dbReference>
<dbReference type="GO" id="GO:0003677">
    <property type="term" value="F:DNA binding"/>
    <property type="evidence" value="ECO:0007669"/>
    <property type="project" value="InterPro"/>
</dbReference>
<dbReference type="GO" id="GO:0004803">
    <property type="term" value="F:transposase activity"/>
    <property type="evidence" value="ECO:0007669"/>
    <property type="project" value="InterPro"/>
</dbReference>
<feature type="domain" description="Transposase IS200-like" evidence="1">
    <location>
        <begin position="11"/>
        <end position="110"/>
    </location>
</feature>
<dbReference type="Pfam" id="PF01797">
    <property type="entry name" value="Y1_Tnp"/>
    <property type="match status" value="1"/>
</dbReference>
<dbReference type="Gene3D" id="3.30.70.1290">
    <property type="entry name" value="Transposase IS200-like"/>
    <property type="match status" value="1"/>
</dbReference>
<dbReference type="RefSeq" id="WP_238229876.1">
    <property type="nucleotide sequence ID" value="NZ_BPQO01000004.1"/>
</dbReference>
<dbReference type="PANTHER" id="PTHR33360">
    <property type="entry name" value="TRANSPOSASE FOR INSERTION SEQUENCE ELEMENT IS200"/>
    <property type="match status" value="1"/>
</dbReference>
<dbReference type="SUPFAM" id="SSF143422">
    <property type="entry name" value="Transposase IS200-like"/>
    <property type="match status" value="1"/>
</dbReference>
<organism evidence="2 3">
    <name type="scientific">Methylobacterium hispanicum</name>
    <dbReference type="NCBI Taxonomy" id="270350"/>
    <lineage>
        <taxon>Bacteria</taxon>
        <taxon>Pseudomonadati</taxon>
        <taxon>Pseudomonadota</taxon>
        <taxon>Alphaproteobacteria</taxon>
        <taxon>Hyphomicrobiales</taxon>
        <taxon>Methylobacteriaceae</taxon>
        <taxon>Methylobacterium</taxon>
    </lineage>
</organism>
<protein>
    <recommendedName>
        <fullName evidence="1">Transposase IS200-like domain-containing protein</fullName>
    </recommendedName>
</protein>
<proteinExistence type="predicted"/>
<dbReference type="GO" id="GO:0006313">
    <property type="term" value="P:DNA transposition"/>
    <property type="evidence" value="ECO:0007669"/>
    <property type="project" value="InterPro"/>
</dbReference>
<gene>
    <name evidence="2" type="ORF">BHAOGJBA_1389</name>
</gene>
<keyword evidence="3" id="KW-1185">Reference proteome</keyword>
<dbReference type="SMART" id="SM01321">
    <property type="entry name" value="Y1_Tnp"/>
    <property type="match status" value="1"/>
</dbReference>
<dbReference type="PANTHER" id="PTHR33360:SF2">
    <property type="entry name" value="TRANSPOSASE FOR INSERTION SEQUENCE ELEMENT IS200"/>
    <property type="match status" value="1"/>
</dbReference>
<dbReference type="NCBIfam" id="NF033573">
    <property type="entry name" value="transpos_IS200"/>
    <property type="match status" value="1"/>
</dbReference>
<name>A0AAV4ZI72_9HYPH</name>
<evidence type="ECO:0000259" key="1">
    <source>
        <dbReference type="SMART" id="SM01321"/>
    </source>
</evidence>
<reference evidence="2" key="2">
    <citation type="submission" date="2021-08" db="EMBL/GenBank/DDBJ databases">
        <authorList>
            <person name="Tani A."/>
            <person name="Ola A."/>
            <person name="Ogura Y."/>
            <person name="Katsura K."/>
            <person name="Hayashi T."/>
        </authorList>
    </citation>
    <scope>NUCLEOTIDE SEQUENCE</scope>
    <source>
        <strain evidence="2">DSM 16372</strain>
    </source>
</reference>
<dbReference type="Proteomes" id="UP001055247">
    <property type="component" value="Unassembled WGS sequence"/>
</dbReference>
<dbReference type="AlphaFoldDB" id="A0AAV4ZI72"/>
<evidence type="ECO:0000313" key="3">
    <source>
        <dbReference type="Proteomes" id="UP001055247"/>
    </source>
</evidence>
<dbReference type="InterPro" id="IPR002686">
    <property type="entry name" value="Transposase_17"/>
</dbReference>
<dbReference type="InterPro" id="IPR036515">
    <property type="entry name" value="Transposase_17_sf"/>
</dbReference>
<evidence type="ECO:0000313" key="2">
    <source>
        <dbReference type="EMBL" id="GJD87883.1"/>
    </source>
</evidence>
<sequence>MSRCRRNAGATSSLKYHLVWCPKYRRKVLAPPFDARLKEVIAEVACEAEMTFHTMEVGPDRVHLFVETDPTLAVAQEGIRMVALRSYKYRLLRARHDRAEERHARAVRTRRRMIPPRPTRPVQG</sequence>